<dbReference type="PANTHER" id="PTHR30204:SF98">
    <property type="entry name" value="HTH-TYPE TRANSCRIPTIONAL REGULATOR ADHR"/>
    <property type="match status" value="1"/>
</dbReference>
<dbReference type="InterPro" id="IPR047057">
    <property type="entry name" value="MerR_fam"/>
</dbReference>
<dbReference type="InterPro" id="IPR000551">
    <property type="entry name" value="MerR-type_HTH_dom"/>
</dbReference>
<dbReference type="Pfam" id="PF13411">
    <property type="entry name" value="MerR_1"/>
    <property type="match status" value="1"/>
</dbReference>
<dbReference type="OrthoDB" id="9811174at2"/>
<accession>A0A0R2A458</accession>
<keyword evidence="2" id="KW-0175">Coiled coil</keyword>
<dbReference type="PATRIC" id="fig|1423813.3.peg.748"/>
<dbReference type="SMART" id="SM00422">
    <property type="entry name" value="HTH_MERR"/>
    <property type="match status" value="1"/>
</dbReference>
<dbReference type="GO" id="GO:0003677">
    <property type="term" value="F:DNA binding"/>
    <property type="evidence" value="ECO:0007669"/>
    <property type="project" value="UniProtKB-KW"/>
</dbReference>
<dbReference type="Gene3D" id="1.10.1660.10">
    <property type="match status" value="1"/>
</dbReference>
<dbReference type="STRING" id="1423813.FC26_GL000735"/>
<evidence type="ECO:0000259" key="3">
    <source>
        <dbReference type="PROSITE" id="PS50937"/>
    </source>
</evidence>
<dbReference type="InterPro" id="IPR009061">
    <property type="entry name" value="DNA-bd_dom_put_sf"/>
</dbReference>
<gene>
    <name evidence="4" type="ORF">FC26_GL000735</name>
</gene>
<name>A0A0R2A458_9LACO</name>
<reference evidence="4 5" key="1">
    <citation type="journal article" date="2015" name="Genome Announc.">
        <title>Expanding the biotechnology potential of lactobacilli through comparative genomics of 213 strains and associated genera.</title>
        <authorList>
            <person name="Sun Z."/>
            <person name="Harris H.M."/>
            <person name="McCann A."/>
            <person name="Guo C."/>
            <person name="Argimon S."/>
            <person name="Zhang W."/>
            <person name="Yang X."/>
            <person name="Jeffery I.B."/>
            <person name="Cooney J.C."/>
            <person name="Kagawa T.F."/>
            <person name="Liu W."/>
            <person name="Song Y."/>
            <person name="Salvetti E."/>
            <person name="Wrobel A."/>
            <person name="Rasinkangas P."/>
            <person name="Parkhill J."/>
            <person name="Rea M.C."/>
            <person name="O'Sullivan O."/>
            <person name="Ritari J."/>
            <person name="Douillard F.P."/>
            <person name="Paul Ross R."/>
            <person name="Yang R."/>
            <person name="Briner A.E."/>
            <person name="Felis G.E."/>
            <person name="de Vos W.M."/>
            <person name="Barrangou R."/>
            <person name="Klaenhammer T.R."/>
            <person name="Caufield P.W."/>
            <person name="Cui Y."/>
            <person name="Zhang H."/>
            <person name="O'Toole P.W."/>
        </authorList>
    </citation>
    <scope>NUCLEOTIDE SEQUENCE [LARGE SCALE GENOMIC DNA]</scope>
    <source>
        <strain evidence="4 5">DSM 20634</strain>
    </source>
</reference>
<keyword evidence="1" id="KW-0238">DNA-binding</keyword>
<keyword evidence="5" id="KW-1185">Reference proteome</keyword>
<dbReference type="PROSITE" id="PS50937">
    <property type="entry name" value="HTH_MERR_2"/>
    <property type="match status" value="1"/>
</dbReference>
<comment type="caution">
    <text evidence="4">The sequence shown here is derived from an EMBL/GenBank/DDBJ whole genome shotgun (WGS) entry which is preliminary data.</text>
</comment>
<dbReference type="Proteomes" id="UP000051733">
    <property type="component" value="Unassembled WGS sequence"/>
</dbReference>
<organism evidence="4 5">
    <name type="scientific">Paucilactobacillus vaccinostercus DSM 20634</name>
    <dbReference type="NCBI Taxonomy" id="1423813"/>
    <lineage>
        <taxon>Bacteria</taxon>
        <taxon>Bacillati</taxon>
        <taxon>Bacillota</taxon>
        <taxon>Bacilli</taxon>
        <taxon>Lactobacillales</taxon>
        <taxon>Lactobacillaceae</taxon>
        <taxon>Paucilactobacillus</taxon>
    </lineage>
</organism>
<dbReference type="PANTHER" id="PTHR30204">
    <property type="entry name" value="REDOX-CYCLING DRUG-SENSING TRANSCRIPTIONAL ACTIVATOR SOXR"/>
    <property type="match status" value="1"/>
</dbReference>
<sequence length="121" mass="14192">MKIKDAEKVSHVNAYSIRFYEKKGLLNVKRDGNGVRDFDHDALERLEMIRCYRCAGLTLKEIEEVFDGHLTLDEYLNRLQQTKQRLHDQIAELENTEKVLDQKIKDARSGKCHPEYLVDEA</sequence>
<dbReference type="SUPFAM" id="SSF46955">
    <property type="entry name" value="Putative DNA-binding domain"/>
    <property type="match status" value="1"/>
</dbReference>
<dbReference type="RefSeq" id="WP_057777709.1">
    <property type="nucleotide sequence ID" value="NZ_AYYY01000010.1"/>
</dbReference>
<dbReference type="AlphaFoldDB" id="A0A0R2A458"/>
<evidence type="ECO:0000256" key="2">
    <source>
        <dbReference type="SAM" id="Coils"/>
    </source>
</evidence>
<feature type="domain" description="HTH merR-type" evidence="3">
    <location>
        <begin position="1"/>
        <end position="68"/>
    </location>
</feature>
<evidence type="ECO:0000256" key="1">
    <source>
        <dbReference type="ARBA" id="ARBA00023125"/>
    </source>
</evidence>
<evidence type="ECO:0000313" key="5">
    <source>
        <dbReference type="Proteomes" id="UP000051733"/>
    </source>
</evidence>
<dbReference type="EMBL" id="AYYY01000010">
    <property type="protein sequence ID" value="KRM62177.1"/>
    <property type="molecule type" value="Genomic_DNA"/>
</dbReference>
<evidence type="ECO:0000313" key="4">
    <source>
        <dbReference type="EMBL" id="KRM62177.1"/>
    </source>
</evidence>
<feature type="coiled-coil region" evidence="2">
    <location>
        <begin position="72"/>
        <end position="110"/>
    </location>
</feature>
<proteinExistence type="predicted"/>
<protein>
    <recommendedName>
        <fullName evidence="3">HTH merR-type domain-containing protein</fullName>
    </recommendedName>
</protein>
<dbReference type="GO" id="GO:0003700">
    <property type="term" value="F:DNA-binding transcription factor activity"/>
    <property type="evidence" value="ECO:0007669"/>
    <property type="project" value="InterPro"/>
</dbReference>